<evidence type="ECO:0000256" key="7">
    <source>
        <dbReference type="ARBA" id="ARBA00023065"/>
    </source>
</evidence>
<protein>
    <recommendedName>
        <fullName evidence="15">High affinity potassium transporter</fullName>
    </recommendedName>
</protein>
<comment type="subcellular location">
    <subcellularLocation>
        <location evidence="1">Membrane</location>
        <topology evidence="1">Multi-pass membrane protein</topology>
    </subcellularLocation>
</comment>
<evidence type="ECO:0000256" key="9">
    <source>
        <dbReference type="SAM" id="MobiDB-lite"/>
    </source>
</evidence>
<keyword evidence="3" id="KW-0633">Potassium transport</keyword>
<feature type="transmembrane region" description="Helical" evidence="10">
    <location>
        <begin position="248"/>
        <end position="269"/>
    </location>
</feature>
<evidence type="ECO:0000256" key="1">
    <source>
        <dbReference type="ARBA" id="ARBA00004141"/>
    </source>
</evidence>
<dbReference type="GeneID" id="92205685"/>
<dbReference type="InterPro" id="IPR053952">
    <property type="entry name" value="K_trans_C"/>
</dbReference>
<keyword evidence="8 10" id="KW-0472">Membrane</keyword>
<evidence type="ECO:0000259" key="11">
    <source>
        <dbReference type="Pfam" id="PF02705"/>
    </source>
</evidence>
<name>A0ABP0ZDL2_9ASCO</name>
<keyword evidence="6 10" id="KW-1133">Transmembrane helix</keyword>
<evidence type="ECO:0000256" key="5">
    <source>
        <dbReference type="ARBA" id="ARBA00022958"/>
    </source>
</evidence>
<feature type="transmembrane region" description="Helical" evidence="10">
    <location>
        <begin position="399"/>
        <end position="432"/>
    </location>
</feature>
<feature type="transmembrane region" description="Helical" evidence="10">
    <location>
        <begin position="281"/>
        <end position="302"/>
    </location>
</feature>
<keyword evidence="4 10" id="KW-0812">Transmembrane</keyword>
<evidence type="ECO:0000256" key="8">
    <source>
        <dbReference type="ARBA" id="ARBA00023136"/>
    </source>
</evidence>
<accession>A0ABP0ZDL2</accession>
<evidence type="ECO:0000313" key="13">
    <source>
        <dbReference type="EMBL" id="CAK9435818.1"/>
    </source>
</evidence>
<dbReference type="Pfam" id="PF02705">
    <property type="entry name" value="K_trans"/>
    <property type="match status" value="1"/>
</dbReference>
<keyword evidence="7" id="KW-0406">Ion transport</keyword>
<feature type="region of interest" description="Disordered" evidence="9">
    <location>
        <begin position="1"/>
        <end position="25"/>
    </location>
</feature>
<feature type="transmembrane region" description="Helical" evidence="10">
    <location>
        <begin position="114"/>
        <end position="140"/>
    </location>
</feature>
<dbReference type="NCBIfam" id="TIGR00794">
    <property type="entry name" value="kup"/>
    <property type="match status" value="1"/>
</dbReference>
<evidence type="ECO:0000313" key="14">
    <source>
        <dbReference type="Proteomes" id="UP001497383"/>
    </source>
</evidence>
<dbReference type="InterPro" id="IPR003855">
    <property type="entry name" value="K+_transporter"/>
</dbReference>
<keyword evidence="5" id="KW-0630">Potassium</keyword>
<feature type="transmembrane region" description="Helical" evidence="10">
    <location>
        <begin position="208"/>
        <end position="228"/>
    </location>
</feature>
<feature type="transmembrane region" description="Helical" evidence="10">
    <location>
        <begin position="452"/>
        <end position="472"/>
    </location>
</feature>
<evidence type="ECO:0008006" key="15">
    <source>
        <dbReference type="Google" id="ProtNLM"/>
    </source>
</evidence>
<dbReference type="PANTHER" id="PTHR30540">
    <property type="entry name" value="OSMOTIC STRESS POTASSIUM TRANSPORTER"/>
    <property type="match status" value="1"/>
</dbReference>
<organism evidence="13 14">
    <name type="scientific">Lodderomyces beijingensis</name>
    <dbReference type="NCBI Taxonomy" id="1775926"/>
    <lineage>
        <taxon>Eukaryota</taxon>
        <taxon>Fungi</taxon>
        <taxon>Dikarya</taxon>
        <taxon>Ascomycota</taxon>
        <taxon>Saccharomycotina</taxon>
        <taxon>Pichiomycetes</taxon>
        <taxon>Debaryomycetaceae</taxon>
        <taxon>Candida/Lodderomyces clade</taxon>
        <taxon>Lodderomyces</taxon>
    </lineage>
</organism>
<dbReference type="Proteomes" id="UP001497383">
    <property type="component" value="Chromosome 1"/>
</dbReference>
<evidence type="ECO:0000256" key="2">
    <source>
        <dbReference type="ARBA" id="ARBA00022448"/>
    </source>
</evidence>
<feature type="transmembrane region" description="Helical" evidence="10">
    <location>
        <begin position="538"/>
        <end position="558"/>
    </location>
</feature>
<dbReference type="InterPro" id="IPR053951">
    <property type="entry name" value="K_trans_N"/>
</dbReference>
<gene>
    <name evidence="13" type="ORF">LODBEIA_P04890</name>
</gene>
<dbReference type="PANTHER" id="PTHR30540:SF83">
    <property type="entry name" value="K+ POTASSIUM TRANSPORTER"/>
    <property type="match status" value="1"/>
</dbReference>
<feature type="transmembrane region" description="Helical" evidence="10">
    <location>
        <begin position="484"/>
        <end position="504"/>
    </location>
</feature>
<evidence type="ECO:0000256" key="3">
    <source>
        <dbReference type="ARBA" id="ARBA00022538"/>
    </source>
</evidence>
<keyword evidence="14" id="KW-1185">Reference proteome</keyword>
<keyword evidence="2" id="KW-0813">Transport</keyword>
<evidence type="ECO:0000256" key="6">
    <source>
        <dbReference type="ARBA" id="ARBA00022989"/>
    </source>
</evidence>
<feature type="domain" description="K+ potassium transporter C-terminal" evidence="12">
    <location>
        <begin position="639"/>
        <end position="746"/>
    </location>
</feature>
<dbReference type="Pfam" id="PF22776">
    <property type="entry name" value="K_trans_C"/>
    <property type="match status" value="1"/>
</dbReference>
<evidence type="ECO:0000256" key="10">
    <source>
        <dbReference type="SAM" id="Phobius"/>
    </source>
</evidence>
<feature type="transmembrane region" description="Helical" evidence="10">
    <location>
        <begin position="76"/>
        <end position="99"/>
    </location>
</feature>
<dbReference type="RefSeq" id="XP_066827427.1">
    <property type="nucleotide sequence ID" value="XM_066975160.1"/>
</dbReference>
<reference evidence="13 14" key="1">
    <citation type="submission" date="2024-03" db="EMBL/GenBank/DDBJ databases">
        <authorList>
            <person name="Brejova B."/>
        </authorList>
    </citation>
    <scope>NUCLEOTIDE SEQUENCE [LARGE SCALE GENOMIC DNA]</scope>
    <source>
        <strain evidence="13 14">CBS 14171</strain>
    </source>
</reference>
<proteinExistence type="predicted"/>
<feature type="transmembrane region" description="Helical" evidence="10">
    <location>
        <begin position="510"/>
        <end position="531"/>
    </location>
</feature>
<evidence type="ECO:0000256" key="4">
    <source>
        <dbReference type="ARBA" id="ARBA00022692"/>
    </source>
</evidence>
<dbReference type="EMBL" id="OZ022405">
    <property type="protein sequence ID" value="CAK9435818.1"/>
    <property type="molecule type" value="Genomic_DNA"/>
</dbReference>
<feature type="domain" description="K+ potassium transporter integral membrane" evidence="11">
    <location>
        <begin position="80"/>
        <end position="577"/>
    </location>
</feature>
<sequence length="813" mass="90701">MYPKSSLGKEDDGNDMRSMNDQTDNVSINTAELYHGLQDGDHYNHDDTFEDEITPEEEASATTELPRTKRQPWKEIFMLSFSSLGAIYGDLGTSPLYVLNSIKYSETPPNREDIYGAISVIFYLFTIIVIFKYVCIVLVLGPNNGEGGQVAIYAKIARYLKIGPKGVTIPGGSKETSDLQLLTRQDTTASSVASVISRINQIKQHPTMVKVVQLSILSACFLGCSLVMSDGLLTPTTSVLSAIGGIQVAVPSFNSVLAVSEVILIALFVIQQLGSNKISFLFAPIIFVWLMGLMVCGIYNIVKFHPGIFAALSPYYAIKLLKKGGVDVFSGAMLAITGTEAMFADIGHFGKLPIQLTLGGFVYPALMLCYLGQGAYIIKYPDAYINPFFLSLPGGTGSGIYWFMFVFATLSTIIASQALILSVFSIISQLINLDCFPKLKIVHTSSHYAGKVYIPTINWILMIGVICTTAGFKNSNNVTAAYGLGISLDFIVTSFLLIICMFYVYNANVIWPILFLLIFVPLEACMVIANLKKVPHGAWFPVLMAGLFFIFLSVWRWARSKKVNHEYAQRIRIDELFPFFAAKSITVNLNPNANSRANSTTAVGENVTIYEKNEVKCIFGTQELQKHHGIGFMYVDSMLSGSPNSLPELYGKLVKSFVSIPSNFIFVGIRVLSIPYVGEEDRILMAPMKLTDHYKCILRFGFMEDIQITKELSWSIMQRIPRLTTLSTDQLEQMPTLHFFENDLIKCHEYKPSSKWKFVRFLGKSRHLVRKLVIEHFFSPLYSITQEYGRFLKCDDGKQEQDDKIFLGGIARI</sequence>
<evidence type="ECO:0000259" key="12">
    <source>
        <dbReference type="Pfam" id="PF22776"/>
    </source>
</evidence>